<dbReference type="PANTHER" id="PTHR23120">
    <property type="entry name" value="MAESTRO-RELATED HEAT DOMAIN-CONTAINING"/>
    <property type="match status" value="1"/>
</dbReference>
<evidence type="ECO:0000313" key="3">
    <source>
        <dbReference type="Proteomes" id="UP001652642"/>
    </source>
</evidence>
<evidence type="ECO:0000256" key="1">
    <source>
        <dbReference type="SAM" id="MobiDB-lite"/>
    </source>
</evidence>
<sequence>MPMVWTTVVKGQKVFGGKGRGGRGGRQERLAFLEEPPALLEEEENPPGKRVQGSRHQRPPHCLFTSSSSLLQCSLTGSADTSLEPSVDCSCTSTLHPSLESLNSLGVVQWFMDKRGKGDEVQLGIHHQFYFLECLISSCVEAQRKQEAQLDVPFSKAEMVSALVEVVERHQSPCKPGSILPSTLTALYHLSRLKPKTPRELETRFLGLALPVLASLQELSQDREEQTFYENTTQTWQVLLQSLLREDPTIGHLFSLLDVSTKERRWGPKKPPGDGRPAQGVRSPSAHPSFSPLNLFQFLHSHLNSIRLHQSFPQSLPAPSKPCSALEGIAAQAMRLQKATCLSGNLFLRDLFFLQQLQFGLQSEKGTERAWATQNITALLRQAVLLRDLKLGEEVHQVGQFVANLGILLADAEREVGWRAQESLHRLFQLLLRQRGIKTQEAPRLWPKEKQLEWGMAAYEYIARVGKVFGELFSAPQRASFLETVLQAVHQRSPRLSIPGLLLLYSFVGIGEELLGMDAQATEANISQKLHKFRDCGKQPVEYRCLVAGKDDVIIEDIEYEDE</sequence>
<organism evidence="3 4">
    <name type="scientific">Pogona vitticeps</name>
    <name type="common">central bearded dragon</name>
    <dbReference type="NCBI Taxonomy" id="103695"/>
    <lineage>
        <taxon>Eukaryota</taxon>
        <taxon>Metazoa</taxon>
        <taxon>Chordata</taxon>
        <taxon>Craniata</taxon>
        <taxon>Vertebrata</taxon>
        <taxon>Euteleostomi</taxon>
        <taxon>Lepidosauria</taxon>
        <taxon>Squamata</taxon>
        <taxon>Bifurcata</taxon>
        <taxon>Unidentata</taxon>
        <taxon>Episquamata</taxon>
        <taxon>Toxicofera</taxon>
        <taxon>Iguania</taxon>
        <taxon>Acrodonta</taxon>
        <taxon>Agamidae</taxon>
        <taxon>Amphibolurinae</taxon>
        <taxon>Pogona</taxon>
    </lineage>
</organism>
<dbReference type="Pfam" id="PF21047">
    <property type="entry name" value="HEAT_Maestro"/>
    <property type="match status" value="1"/>
</dbReference>
<keyword evidence="3" id="KW-1185">Reference proteome</keyword>
<reference evidence="4" key="1">
    <citation type="submission" date="2025-08" db="UniProtKB">
        <authorList>
            <consortium name="RefSeq"/>
        </authorList>
    </citation>
    <scope>IDENTIFICATION</scope>
</reference>
<protein>
    <recommendedName>
        <fullName evidence="2">Maestro-like HEAT-repeats domain-containing protein</fullName>
    </recommendedName>
</protein>
<dbReference type="InterPro" id="IPR045206">
    <property type="entry name" value="Maestro_heat-like_prot"/>
</dbReference>
<feature type="domain" description="Maestro-like HEAT-repeats" evidence="2">
    <location>
        <begin position="368"/>
        <end position="495"/>
    </location>
</feature>
<evidence type="ECO:0000313" key="4">
    <source>
        <dbReference type="RefSeq" id="XP_072836086.1"/>
    </source>
</evidence>
<proteinExistence type="predicted"/>
<evidence type="ECO:0000259" key="2">
    <source>
        <dbReference type="Pfam" id="PF21047"/>
    </source>
</evidence>
<accession>A0ABM5ESF4</accession>
<name>A0ABM5ESF4_9SAUR</name>
<feature type="region of interest" description="Disordered" evidence="1">
    <location>
        <begin position="34"/>
        <end position="58"/>
    </location>
</feature>
<dbReference type="InterPro" id="IPR048465">
    <property type="entry name" value="Maestro-like_HEAT"/>
</dbReference>
<dbReference type="PANTHER" id="PTHR23120:SF42">
    <property type="entry name" value="MAESTRO HEAT-LIKE REPEAT FAMILY MEMBER 3"/>
    <property type="match status" value="1"/>
</dbReference>
<dbReference type="RefSeq" id="XP_072836086.1">
    <property type="nucleotide sequence ID" value="XM_072979985.1"/>
</dbReference>
<dbReference type="GeneID" id="140702044"/>
<feature type="region of interest" description="Disordered" evidence="1">
    <location>
        <begin position="264"/>
        <end position="287"/>
    </location>
</feature>
<gene>
    <name evidence="4" type="primary">LOC140702044</name>
</gene>
<dbReference type="Proteomes" id="UP001652642">
    <property type="component" value="Chromosome 9"/>
</dbReference>